<accession>A0A6C0HR96</accession>
<sequence>MNIYSISSTPYYDNVKEEYKNIITINTRPNGPLSERIKMLQPQRISSFVGKSSKCIYAILAEKGTNELMDVANITELFNFLSRNNYQIDTSLTTMMHECEFNTNSTLICFIRWSSGT</sequence>
<name>A0A6C0HR96_9ZZZZ</name>
<proteinExistence type="predicted"/>
<dbReference type="EMBL" id="MN739999">
    <property type="protein sequence ID" value="QHT82413.1"/>
    <property type="molecule type" value="Genomic_DNA"/>
</dbReference>
<organism evidence="1">
    <name type="scientific">viral metagenome</name>
    <dbReference type="NCBI Taxonomy" id="1070528"/>
    <lineage>
        <taxon>unclassified sequences</taxon>
        <taxon>metagenomes</taxon>
        <taxon>organismal metagenomes</taxon>
    </lineage>
</organism>
<dbReference type="AlphaFoldDB" id="A0A6C0HR96"/>
<reference evidence="1" key="1">
    <citation type="journal article" date="2020" name="Nature">
        <title>Giant virus diversity and host interactions through global metagenomics.</title>
        <authorList>
            <person name="Schulz F."/>
            <person name="Roux S."/>
            <person name="Paez-Espino D."/>
            <person name="Jungbluth S."/>
            <person name="Walsh D.A."/>
            <person name="Denef V.J."/>
            <person name="McMahon K.D."/>
            <person name="Konstantinidis K.T."/>
            <person name="Eloe-Fadrosh E.A."/>
            <person name="Kyrpides N.C."/>
            <person name="Woyke T."/>
        </authorList>
    </citation>
    <scope>NUCLEOTIDE SEQUENCE</scope>
    <source>
        <strain evidence="1">GVMAG-M-3300023184-161</strain>
    </source>
</reference>
<evidence type="ECO:0000313" key="1">
    <source>
        <dbReference type="EMBL" id="QHT82413.1"/>
    </source>
</evidence>
<protein>
    <submittedName>
        <fullName evidence="1">Uncharacterized protein</fullName>
    </submittedName>
</protein>